<evidence type="ECO:0000313" key="3">
    <source>
        <dbReference type="Proteomes" id="UP000192906"/>
    </source>
</evidence>
<dbReference type="Pfam" id="PF04392">
    <property type="entry name" value="ABC_sub_bind"/>
    <property type="match status" value="1"/>
</dbReference>
<name>A0A1X7DM39_9BACT</name>
<proteinExistence type="predicted"/>
<dbReference type="STRING" id="1519643.SAMN06295933_2023"/>
<dbReference type="PANTHER" id="PTHR35271:SF1">
    <property type="entry name" value="ABC TRANSPORTER, SUBSTRATE-BINDING LIPOPROTEIN"/>
    <property type="match status" value="1"/>
</dbReference>
<feature type="chain" id="PRO_5012236867" evidence="1">
    <location>
        <begin position="28"/>
        <end position="354"/>
    </location>
</feature>
<dbReference type="AlphaFoldDB" id="A0A1X7DM39"/>
<keyword evidence="1" id="KW-0732">Signal</keyword>
<protein>
    <submittedName>
        <fullName evidence="2">ABC-type uncharacterized transport system, substrate-binding protein</fullName>
    </submittedName>
</protein>
<dbReference type="Gene3D" id="3.40.50.2300">
    <property type="match status" value="2"/>
</dbReference>
<dbReference type="InterPro" id="IPR007487">
    <property type="entry name" value="ABC_transpt-TYRBP-like"/>
</dbReference>
<accession>A0A1X7DM39</accession>
<evidence type="ECO:0000313" key="2">
    <source>
        <dbReference type="EMBL" id="SMF17425.1"/>
    </source>
</evidence>
<dbReference type="Proteomes" id="UP000192906">
    <property type="component" value="Unassembled WGS sequence"/>
</dbReference>
<keyword evidence="3" id="KW-1185">Reference proteome</keyword>
<dbReference type="PANTHER" id="PTHR35271">
    <property type="entry name" value="ABC TRANSPORTER, SUBSTRATE-BINDING LIPOPROTEIN-RELATED"/>
    <property type="match status" value="1"/>
</dbReference>
<organism evidence="2 3">
    <name type="scientific">Desulfovibrio gilichinskyi</name>
    <dbReference type="NCBI Taxonomy" id="1519643"/>
    <lineage>
        <taxon>Bacteria</taxon>
        <taxon>Pseudomonadati</taxon>
        <taxon>Thermodesulfobacteriota</taxon>
        <taxon>Desulfovibrionia</taxon>
        <taxon>Desulfovibrionales</taxon>
        <taxon>Desulfovibrionaceae</taxon>
        <taxon>Desulfovibrio</taxon>
    </lineage>
</organism>
<dbReference type="EMBL" id="FWZU01000003">
    <property type="protein sequence ID" value="SMF17425.1"/>
    <property type="molecule type" value="Genomic_DNA"/>
</dbReference>
<evidence type="ECO:0000256" key="1">
    <source>
        <dbReference type="SAM" id="SignalP"/>
    </source>
</evidence>
<sequence length="354" mass="38859">MGKLFVFYLTVCGFLLCMSFSPFIALAASEQPKTIFIVSSYDSDDLCGFPQYHGVLEAVAKAGFKDGENIIIHTYAMDSKKTNNTPSLIKSQGEIVLAKIKDVHPDVVVVVDDNAFGAVALKLVDSDVQIVFSGLNGQPEDYNDTIKWMDSRQKPGHNITGVIEKLHFVEAFKVQKKIMPGLTKAVIISDDSFTGKAVIKQIHRELSEESVDIAFEFKVSSSWESYKKLILKISSDPSVGTIYPAATLLKDKNGVTHDTAEIIRWTVKNSRKPEIPINYSFAQLGMLGGAGVDFISMGRQAGTLVALILNGHKAGDLPIEDAKRYAFVFNLSRAKELGINIPSDILMASDAIYR</sequence>
<dbReference type="RefSeq" id="WP_085101765.1">
    <property type="nucleotide sequence ID" value="NZ_FWZU01000003.1"/>
</dbReference>
<gene>
    <name evidence="2" type="ORF">SAMN06295933_2023</name>
</gene>
<reference evidence="3" key="1">
    <citation type="submission" date="2017-04" db="EMBL/GenBank/DDBJ databases">
        <authorList>
            <person name="Varghese N."/>
            <person name="Submissions S."/>
        </authorList>
    </citation>
    <scope>NUCLEOTIDE SEQUENCE [LARGE SCALE GENOMIC DNA]</scope>
    <source>
        <strain evidence="3">K3S</strain>
    </source>
</reference>
<feature type="signal peptide" evidence="1">
    <location>
        <begin position="1"/>
        <end position="27"/>
    </location>
</feature>